<reference evidence="2 3" key="1">
    <citation type="journal article" date="2019" name="Mol. Ecol. Resour.">
        <title>Improving Illumina assemblies with Hi-C and long reads: an example with the North African dromedary.</title>
        <authorList>
            <person name="Elbers J.P."/>
            <person name="Rogers M.F."/>
            <person name="Perelman P.L."/>
            <person name="Proskuryakova A.A."/>
            <person name="Serdyukova N.A."/>
            <person name="Johnson W.E."/>
            <person name="Horin P."/>
            <person name="Corander J."/>
            <person name="Murphy D."/>
            <person name="Burger P.A."/>
        </authorList>
    </citation>
    <scope>NUCLEOTIDE SEQUENCE [LARGE SCALE GENOMIC DNA]</scope>
    <source>
        <strain evidence="2">Drom800</strain>
        <tissue evidence="2">Blood</tissue>
    </source>
</reference>
<accession>A0A5N4E5X3</accession>
<evidence type="ECO:0000256" key="1">
    <source>
        <dbReference type="SAM" id="MobiDB-lite"/>
    </source>
</evidence>
<dbReference type="AlphaFoldDB" id="A0A5N4E5X3"/>
<feature type="region of interest" description="Disordered" evidence="1">
    <location>
        <begin position="11"/>
        <end position="111"/>
    </location>
</feature>
<feature type="compositionally biased region" description="Low complexity" evidence="1">
    <location>
        <begin position="159"/>
        <end position="169"/>
    </location>
</feature>
<organism evidence="2 3">
    <name type="scientific">Camelus dromedarius</name>
    <name type="common">Dromedary</name>
    <name type="synonym">Arabian camel</name>
    <dbReference type="NCBI Taxonomy" id="9838"/>
    <lineage>
        <taxon>Eukaryota</taxon>
        <taxon>Metazoa</taxon>
        <taxon>Chordata</taxon>
        <taxon>Craniata</taxon>
        <taxon>Vertebrata</taxon>
        <taxon>Euteleostomi</taxon>
        <taxon>Mammalia</taxon>
        <taxon>Eutheria</taxon>
        <taxon>Laurasiatheria</taxon>
        <taxon>Artiodactyla</taxon>
        <taxon>Tylopoda</taxon>
        <taxon>Camelidae</taxon>
        <taxon>Camelus</taxon>
    </lineage>
</organism>
<feature type="region of interest" description="Disordered" evidence="1">
    <location>
        <begin position="159"/>
        <end position="202"/>
    </location>
</feature>
<evidence type="ECO:0000313" key="3">
    <source>
        <dbReference type="Proteomes" id="UP000299084"/>
    </source>
</evidence>
<keyword evidence="3" id="KW-1185">Reference proteome</keyword>
<name>A0A5N4E5X3_CAMDR</name>
<feature type="region of interest" description="Disordered" evidence="1">
    <location>
        <begin position="216"/>
        <end position="244"/>
    </location>
</feature>
<protein>
    <submittedName>
        <fullName evidence="2">Uncharacterized protein</fullName>
    </submittedName>
</protein>
<sequence length="272" mass="28674">MFVVLQGRAWGGGVKDDLPTGPSTSPSSKKKGAYTHRQGKHPGQASKCFSGTFKFPPPILDNRKGGKLKVRQTAERSSGKGATRAWRSRTSYSRPLDRAGARPGQPGPSRAPLTLRRVHHRALGALPFLPRGPLFPTTRFPLTALTLRARVAAAAASSPTSNLLPSLPSQAKAPCHPAARETGGRWRRGGGGRRLGARAGRSQGRGCTGCSLVAKAGKGRDNGKPRPNIPAQPGGGALRGAPEGRRAYVHPPRLLGTRRPSVRLVASFPGVI</sequence>
<proteinExistence type="predicted"/>
<comment type="caution">
    <text evidence="2">The sequence shown here is derived from an EMBL/GenBank/DDBJ whole genome shotgun (WGS) entry which is preliminary data.</text>
</comment>
<gene>
    <name evidence="2" type="ORF">Cadr_000007202</name>
</gene>
<dbReference type="EMBL" id="JWIN03000005">
    <property type="protein sequence ID" value="KAB1278883.1"/>
    <property type="molecule type" value="Genomic_DNA"/>
</dbReference>
<dbReference type="Proteomes" id="UP000299084">
    <property type="component" value="Unassembled WGS sequence"/>
</dbReference>
<feature type="compositionally biased region" description="Basic residues" evidence="1">
    <location>
        <begin position="28"/>
        <end position="40"/>
    </location>
</feature>
<evidence type="ECO:0000313" key="2">
    <source>
        <dbReference type="EMBL" id="KAB1278883.1"/>
    </source>
</evidence>